<dbReference type="PROSITE" id="PS00571">
    <property type="entry name" value="AMIDASES"/>
    <property type="match status" value="1"/>
</dbReference>
<dbReference type="InterPro" id="IPR036928">
    <property type="entry name" value="AS_sf"/>
</dbReference>
<accession>A0A4R2GS02</accession>
<dbReference type="OrthoDB" id="9814821at2"/>
<comment type="caution">
    <text evidence="2">The sequence shown here is derived from an EMBL/GenBank/DDBJ whole genome shotgun (WGS) entry which is preliminary data.</text>
</comment>
<organism evidence="2 3">
    <name type="scientific">Camelimonas lactis</name>
    <dbReference type="NCBI Taxonomy" id="659006"/>
    <lineage>
        <taxon>Bacteria</taxon>
        <taxon>Pseudomonadati</taxon>
        <taxon>Pseudomonadota</taxon>
        <taxon>Alphaproteobacteria</taxon>
        <taxon>Hyphomicrobiales</taxon>
        <taxon>Chelatococcaceae</taxon>
        <taxon>Camelimonas</taxon>
    </lineage>
</organism>
<dbReference type="AlphaFoldDB" id="A0A4R2GS02"/>
<reference evidence="2 3" key="1">
    <citation type="submission" date="2019-03" db="EMBL/GenBank/DDBJ databases">
        <title>Genomic Encyclopedia of Type Strains, Phase IV (KMG-IV): sequencing the most valuable type-strain genomes for metagenomic binning, comparative biology and taxonomic classification.</title>
        <authorList>
            <person name="Goeker M."/>
        </authorList>
    </citation>
    <scope>NUCLEOTIDE SEQUENCE [LARGE SCALE GENOMIC DNA]</scope>
    <source>
        <strain evidence="2 3">DSM 22958</strain>
    </source>
</reference>
<dbReference type="GO" id="GO:0012505">
    <property type="term" value="C:endomembrane system"/>
    <property type="evidence" value="ECO:0007669"/>
    <property type="project" value="TreeGrafter"/>
</dbReference>
<dbReference type="SUPFAM" id="SSF75304">
    <property type="entry name" value="Amidase signature (AS) enzymes"/>
    <property type="match status" value="1"/>
</dbReference>
<dbReference type="Proteomes" id="UP000294881">
    <property type="component" value="Unassembled WGS sequence"/>
</dbReference>
<keyword evidence="3" id="KW-1185">Reference proteome</keyword>
<dbReference type="Gene3D" id="3.90.1300.10">
    <property type="entry name" value="Amidase signature (AS) domain"/>
    <property type="match status" value="1"/>
</dbReference>
<dbReference type="RefSeq" id="WP_132006941.1">
    <property type="nucleotide sequence ID" value="NZ_JBHUNN010000001.1"/>
</dbReference>
<dbReference type="NCBIfam" id="NF005687">
    <property type="entry name" value="PRK07487.1"/>
    <property type="match status" value="1"/>
</dbReference>
<gene>
    <name evidence="2" type="ORF">EV666_1089</name>
</gene>
<evidence type="ECO:0000313" key="2">
    <source>
        <dbReference type="EMBL" id="TCO12686.1"/>
    </source>
</evidence>
<dbReference type="PANTHER" id="PTHR43372">
    <property type="entry name" value="FATTY-ACID AMIDE HYDROLASE"/>
    <property type="match status" value="1"/>
</dbReference>
<evidence type="ECO:0000259" key="1">
    <source>
        <dbReference type="Pfam" id="PF01425"/>
    </source>
</evidence>
<protein>
    <submittedName>
        <fullName evidence="2">Amidase</fullName>
    </submittedName>
</protein>
<sequence length="470" mass="50267">MSEPVWQWSAVDTARAIRAGEISSAAVVEAHLARMDAVNPAINAVVAPLHDEARKAARDADRAQASGAALGPLHGVPVTLKINVDVAGQANSNGVVAFRDNIAREDSPVTANLKRAGAIIIGLTNTPEFSMRAFTDNPLHGLTLNPWDQTITCGGSSGGAGASIAAGIGAIAHGNDIGGSLRWPAYCNGVVTIKPTQGRIPAFNPSASEERPPMAQLMSVQGPLARSVADVRLGFEVMAAPDPRDPWYAPVPLAGPPVSRKVAVARIPDDMACDDDVIALYRQAAEHLADAGYELHEVEVPELSKVWTLWRDLLFTELAVMQAPLMRQVGSGTFVRGIEAALRSAPVMDIEGYMRSVSERTRLLRLWMTFLDEYPVLLTPLSVRRTPGPNADIDGSGRNIMWETLRFLSSINVLGLPAAIVPVGLARGAPVGVQLVATRYREDLCLDAAAAIEQRAGRLVENLWSMLDKR</sequence>
<name>A0A4R2GS02_9HYPH</name>
<evidence type="ECO:0000313" key="3">
    <source>
        <dbReference type="Proteomes" id="UP000294881"/>
    </source>
</evidence>
<dbReference type="EMBL" id="SLWL01000008">
    <property type="protein sequence ID" value="TCO12686.1"/>
    <property type="molecule type" value="Genomic_DNA"/>
</dbReference>
<dbReference type="InterPro" id="IPR052739">
    <property type="entry name" value="FAAH2"/>
</dbReference>
<feature type="domain" description="Amidase" evidence="1">
    <location>
        <begin position="27"/>
        <end position="446"/>
    </location>
</feature>
<dbReference type="Pfam" id="PF01425">
    <property type="entry name" value="Amidase"/>
    <property type="match status" value="1"/>
</dbReference>
<dbReference type="PANTHER" id="PTHR43372:SF4">
    <property type="entry name" value="FATTY-ACID AMIDE HYDROLASE 2"/>
    <property type="match status" value="1"/>
</dbReference>
<dbReference type="InterPro" id="IPR020556">
    <property type="entry name" value="Amidase_CS"/>
</dbReference>
<proteinExistence type="predicted"/>
<dbReference type="InterPro" id="IPR023631">
    <property type="entry name" value="Amidase_dom"/>
</dbReference>